<proteinExistence type="predicted"/>
<gene>
    <name evidence="1" type="ORF">R53529_LOCUS1694</name>
    <name evidence="2" type="ORF">R53530_LOCUS1892</name>
</gene>
<evidence type="ECO:0000313" key="4">
    <source>
        <dbReference type="Proteomes" id="UP001154259"/>
    </source>
</evidence>
<organism evidence="2 3">
    <name type="scientific">Commensalibacter communis</name>
    <dbReference type="NCBI Taxonomy" id="2972786"/>
    <lineage>
        <taxon>Bacteria</taxon>
        <taxon>Pseudomonadati</taxon>
        <taxon>Pseudomonadota</taxon>
        <taxon>Alphaproteobacteria</taxon>
        <taxon>Acetobacterales</taxon>
        <taxon>Acetobacteraceae</taxon>
    </lineage>
</organism>
<dbReference type="Proteomes" id="UP001154255">
    <property type="component" value="Unassembled WGS sequence"/>
</dbReference>
<comment type="caution">
    <text evidence="2">The sequence shown here is derived from an EMBL/GenBank/DDBJ whole genome shotgun (WGS) entry which is preliminary data.</text>
</comment>
<evidence type="ECO:0000313" key="2">
    <source>
        <dbReference type="EMBL" id="CAI3952117.1"/>
    </source>
</evidence>
<dbReference type="EMBL" id="CAMXCM010000006">
    <property type="protein sequence ID" value="CAI3952117.1"/>
    <property type="molecule type" value="Genomic_DNA"/>
</dbReference>
<accession>A0A9W4X789</accession>
<reference evidence="2" key="1">
    <citation type="submission" date="2022-10" db="EMBL/GenBank/DDBJ databases">
        <authorList>
            <person name="Botero Cardona J."/>
        </authorList>
    </citation>
    <scope>NUCLEOTIDE SEQUENCE</scope>
    <source>
        <strain evidence="2">LMG 31819</strain>
        <strain evidence="1">R-53529</strain>
    </source>
</reference>
<protein>
    <submittedName>
        <fullName evidence="2">Uncharacterized protein</fullName>
    </submittedName>
</protein>
<dbReference type="RefSeq" id="WP_271790126.1">
    <property type="nucleotide sequence ID" value="NZ_CAMXCJ010000005.1"/>
</dbReference>
<evidence type="ECO:0000313" key="3">
    <source>
        <dbReference type="Proteomes" id="UP001154255"/>
    </source>
</evidence>
<sequence length="69" mass="7808">MKKITFPILIITALFGFTQPGFTQNSVNLKEMQEPADQSNVEAQYNMGVIYDRGINMPKKWVKSCGILL</sequence>
<keyword evidence="4" id="KW-1185">Reference proteome</keyword>
<dbReference type="EMBL" id="CAMXCS010000004">
    <property type="protein sequence ID" value="CAI3950869.1"/>
    <property type="molecule type" value="Genomic_DNA"/>
</dbReference>
<dbReference type="AlphaFoldDB" id="A0A9W4X789"/>
<dbReference type="Proteomes" id="UP001154259">
    <property type="component" value="Unassembled WGS sequence"/>
</dbReference>
<evidence type="ECO:0000313" key="1">
    <source>
        <dbReference type="EMBL" id="CAI3950869.1"/>
    </source>
</evidence>
<name>A0A9W4X789_9PROT</name>